<keyword evidence="1" id="KW-0472">Membrane</keyword>
<gene>
    <name evidence="2" type="ORF">SAMN05421790_101272</name>
</gene>
<evidence type="ECO:0000313" key="2">
    <source>
        <dbReference type="EMBL" id="SIS39659.1"/>
    </source>
</evidence>
<feature type="transmembrane region" description="Helical" evidence="1">
    <location>
        <begin position="97"/>
        <end position="114"/>
    </location>
</feature>
<feature type="transmembrane region" description="Helical" evidence="1">
    <location>
        <begin position="134"/>
        <end position="157"/>
    </location>
</feature>
<feature type="transmembrane region" description="Helical" evidence="1">
    <location>
        <begin position="63"/>
        <end position="85"/>
    </location>
</feature>
<proteinExistence type="predicted"/>
<name>A0A1N7IRE1_9BACL</name>
<organism evidence="2 3">
    <name type="scientific">Kroppenstedtia eburnea</name>
    <dbReference type="NCBI Taxonomy" id="714067"/>
    <lineage>
        <taxon>Bacteria</taxon>
        <taxon>Bacillati</taxon>
        <taxon>Bacillota</taxon>
        <taxon>Bacilli</taxon>
        <taxon>Bacillales</taxon>
        <taxon>Thermoactinomycetaceae</taxon>
        <taxon>Kroppenstedtia</taxon>
    </lineage>
</organism>
<evidence type="ECO:0000256" key="1">
    <source>
        <dbReference type="SAM" id="Phobius"/>
    </source>
</evidence>
<keyword evidence="3" id="KW-1185">Reference proteome</keyword>
<dbReference type="Proteomes" id="UP000186795">
    <property type="component" value="Unassembled WGS sequence"/>
</dbReference>
<reference evidence="3" key="1">
    <citation type="submission" date="2017-01" db="EMBL/GenBank/DDBJ databases">
        <authorList>
            <person name="Varghese N."/>
            <person name="Submissions S."/>
        </authorList>
    </citation>
    <scope>NUCLEOTIDE SEQUENCE [LARGE SCALE GENOMIC DNA]</scope>
    <source>
        <strain evidence="3">DSM 45196</strain>
    </source>
</reference>
<sequence>MAKKRRLSYTQKNWVLSAHILFVVARFGGILCMFSLLIASLSANHSNELHVTFMNINLLDDVFVKYPALGTLITGFLLSVLTNWGLTRYYWIIVKEVLTLGAIGFGIFFMNGWTDQVTTGISSGGFETLQLSDIKHLLIGNLANLFALATMVILSYVKPWGRRKNAKRPKEVQRTKP</sequence>
<feature type="transmembrane region" description="Helical" evidence="1">
    <location>
        <begin position="20"/>
        <end position="43"/>
    </location>
</feature>
<accession>A0A1N7IRE1</accession>
<dbReference type="AlphaFoldDB" id="A0A1N7IRE1"/>
<keyword evidence="1" id="KW-0812">Transmembrane</keyword>
<evidence type="ECO:0000313" key="3">
    <source>
        <dbReference type="Proteomes" id="UP000186795"/>
    </source>
</evidence>
<keyword evidence="1" id="KW-1133">Transmembrane helix</keyword>
<dbReference type="EMBL" id="FTOD01000001">
    <property type="protein sequence ID" value="SIS39659.1"/>
    <property type="molecule type" value="Genomic_DNA"/>
</dbReference>
<protein>
    <submittedName>
        <fullName evidence="2">Uncharacterized protein</fullName>
    </submittedName>
</protein>